<protein>
    <submittedName>
        <fullName evidence="1">Uncharacterized protein</fullName>
    </submittedName>
</protein>
<evidence type="ECO:0000313" key="1">
    <source>
        <dbReference type="EMBL" id="AER23940.1"/>
    </source>
</evidence>
<organism evidence="1">
    <name type="scientific">Variovorax sp. HH01</name>
    <dbReference type="NCBI Taxonomy" id="1084736"/>
    <lineage>
        <taxon>Bacteria</taxon>
        <taxon>Pseudomonadati</taxon>
        <taxon>Pseudomonadota</taxon>
        <taxon>Betaproteobacteria</taxon>
        <taxon>Burkholderiales</taxon>
        <taxon>Comamonadaceae</taxon>
        <taxon>Variovorax</taxon>
    </lineage>
</organism>
<reference evidence="1" key="1">
    <citation type="submission" date="2011-09" db="EMBL/GenBank/DDBJ databases">
        <title>A novel amdA gene encoded by the newly isolated Variovorax sp. HH01 strain defines a novel class of cofactor-less aryl malonic acid decarboxylase.</title>
        <authorList>
            <person name="Horn S."/>
            <person name="Maimanakos J."/>
            <person name="Streit W.R."/>
        </authorList>
    </citation>
    <scope>NUCLEOTIDE SEQUENCE</scope>
    <source>
        <strain evidence="1">HH01</strain>
    </source>
</reference>
<proteinExistence type="predicted"/>
<sequence>MKSISPSFAAALAGPSPQVAQLVAMYFAAGVVALNSMNRPLDFGGITYRGAAGLGEIAQINDSAGSEIKGLQLTMSGLAAELLALALADATVVQGVRLVIRLALIGSDGFVIDAPVDWDGYLDTMSIDADGERCVISATAESSAVDLLRGNPMTTSNADQQSLYPGDRVFEYIVSQDGIPVVWPTKQYYIDSR</sequence>
<dbReference type="AlphaFoldDB" id="I3PCN3"/>
<gene>
    <name evidence="1" type="ORF">var063</name>
</gene>
<name>I3PCN3_9BURK</name>
<dbReference type="EMBL" id="JN646852">
    <property type="protein sequence ID" value="AER23940.1"/>
    <property type="molecule type" value="Genomic_DNA"/>
</dbReference>
<accession>I3PCN3</accession>